<dbReference type="InterPro" id="IPR029016">
    <property type="entry name" value="GAF-like_dom_sf"/>
</dbReference>
<keyword evidence="5" id="KW-0418">Kinase</keyword>
<dbReference type="Gene3D" id="3.20.20.60">
    <property type="entry name" value="Phosphoenolpyruvate-binding domains"/>
    <property type="match status" value="1"/>
</dbReference>
<keyword evidence="3" id="KW-0808">Transferase</keyword>
<dbReference type="SMART" id="SM00065">
    <property type="entry name" value="GAF"/>
    <property type="match status" value="1"/>
</dbReference>
<protein>
    <recommendedName>
        <fullName evidence="8">GAF domain-containing protein</fullName>
    </recommendedName>
</protein>
<evidence type="ECO:0000256" key="3">
    <source>
        <dbReference type="ARBA" id="ARBA00022679"/>
    </source>
</evidence>
<dbReference type="InterPro" id="IPR008279">
    <property type="entry name" value="PEP-util_enz_mobile_dom"/>
</dbReference>
<dbReference type="Pfam" id="PF02896">
    <property type="entry name" value="PEP-utilizers_C"/>
    <property type="match status" value="1"/>
</dbReference>
<dbReference type="InterPro" id="IPR036618">
    <property type="entry name" value="PtsI_HPr-bd_sf"/>
</dbReference>
<dbReference type="InterPro" id="IPR040442">
    <property type="entry name" value="Pyrv_kinase-like_dom_sf"/>
</dbReference>
<organism evidence="9">
    <name type="scientific">marine metagenome</name>
    <dbReference type="NCBI Taxonomy" id="408172"/>
    <lineage>
        <taxon>unclassified sequences</taxon>
        <taxon>metagenomes</taxon>
        <taxon>ecological metagenomes</taxon>
    </lineage>
</organism>
<feature type="coiled-coil region" evidence="7">
    <location>
        <begin position="212"/>
        <end position="239"/>
    </location>
</feature>
<dbReference type="EMBL" id="UINC01045406">
    <property type="protein sequence ID" value="SVB52132.1"/>
    <property type="molecule type" value="Genomic_DNA"/>
</dbReference>
<dbReference type="GO" id="GO:0009401">
    <property type="term" value="P:phosphoenolpyruvate-dependent sugar phosphotransferase system"/>
    <property type="evidence" value="ECO:0007669"/>
    <property type="project" value="InterPro"/>
</dbReference>
<feature type="domain" description="GAF" evidence="8">
    <location>
        <begin position="26"/>
        <end position="171"/>
    </location>
</feature>
<evidence type="ECO:0000313" key="9">
    <source>
        <dbReference type="EMBL" id="SVB52132.1"/>
    </source>
</evidence>
<evidence type="ECO:0000256" key="7">
    <source>
        <dbReference type="SAM" id="Coils"/>
    </source>
</evidence>
<evidence type="ECO:0000256" key="6">
    <source>
        <dbReference type="ARBA" id="ARBA00022842"/>
    </source>
</evidence>
<dbReference type="Pfam" id="PF05524">
    <property type="entry name" value="PEP-utilisers_N"/>
    <property type="match status" value="1"/>
</dbReference>
<dbReference type="Gene3D" id="1.10.274.10">
    <property type="entry name" value="PtsI, HPr-binding domain"/>
    <property type="match status" value="1"/>
</dbReference>
<dbReference type="Pfam" id="PF01590">
    <property type="entry name" value="GAF"/>
    <property type="match status" value="1"/>
</dbReference>
<feature type="non-terminal residue" evidence="9">
    <location>
        <position position="482"/>
    </location>
</feature>
<evidence type="ECO:0000259" key="8">
    <source>
        <dbReference type="SMART" id="SM00065"/>
    </source>
</evidence>
<dbReference type="Gene3D" id="3.30.450.40">
    <property type="match status" value="1"/>
</dbReference>
<dbReference type="InterPro" id="IPR036637">
    <property type="entry name" value="Phosphohistidine_dom_sf"/>
</dbReference>
<keyword evidence="6" id="KW-0460">Magnesium</keyword>
<dbReference type="GO" id="GO:0046872">
    <property type="term" value="F:metal ion binding"/>
    <property type="evidence" value="ECO:0007669"/>
    <property type="project" value="UniProtKB-KW"/>
</dbReference>
<dbReference type="PANTHER" id="PTHR46244:SF6">
    <property type="entry name" value="PHOSPHOENOLPYRUVATE-PROTEIN PHOSPHOTRANSFERASE"/>
    <property type="match status" value="1"/>
</dbReference>
<dbReference type="InterPro" id="IPR003018">
    <property type="entry name" value="GAF"/>
</dbReference>
<dbReference type="SUPFAM" id="SSF51621">
    <property type="entry name" value="Phosphoenolpyruvate/pyruvate domain"/>
    <property type="match status" value="1"/>
</dbReference>
<evidence type="ECO:0000256" key="1">
    <source>
        <dbReference type="ARBA" id="ARBA00001946"/>
    </source>
</evidence>
<dbReference type="InterPro" id="IPR015813">
    <property type="entry name" value="Pyrv/PenolPyrv_kinase-like_dom"/>
</dbReference>
<dbReference type="GO" id="GO:0016301">
    <property type="term" value="F:kinase activity"/>
    <property type="evidence" value="ECO:0007669"/>
    <property type="project" value="UniProtKB-KW"/>
</dbReference>
<evidence type="ECO:0000256" key="5">
    <source>
        <dbReference type="ARBA" id="ARBA00022777"/>
    </source>
</evidence>
<comment type="cofactor">
    <cofactor evidence="1">
        <name>Mg(2+)</name>
        <dbReference type="ChEBI" id="CHEBI:18420"/>
    </cofactor>
</comment>
<dbReference type="SUPFAM" id="SSF55781">
    <property type="entry name" value="GAF domain-like"/>
    <property type="match status" value="1"/>
</dbReference>
<dbReference type="InterPro" id="IPR000121">
    <property type="entry name" value="PEP_util_C"/>
</dbReference>
<evidence type="ECO:0000256" key="4">
    <source>
        <dbReference type="ARBA" id="ARBA00022723"/>
    </source>
</evidence>
<dbReference type="InterPro" id="IPR008731">
    <property type="entry name" value="PTS_EIN"/>
</dbReference>
<dbReference type="InterPro" id="IPR050499">
    <property type="entry name" value="PEP-utilizing_PTS_enzyme"/>
</dbReference>
<evidence type="ECO:0000256" key="2">
    <source>
        <dbReference type="ARBA" id="ARBA00007837"/>
    </source>
</evidence>
<dbReference type="Pfam" id="PF00391">
    <property type="entry name" value="PEP-utilizers"/>
    <property type="match status" value="1"/>
</dbReference>
<keyword evidence="7" id="KW-0175">Coiled coil</keyword>
<keyword evidence="4" id="KW-0479">Metal-binding</keyword>
<sequence>MSAAAVPSGPRILLRRLREVMAGEGKAQQRMDQLVNVIAANMVAEVCSIYLLRNGVLELFATEGLNSSAVHRTTLRIGEGLVGQIAQLAKPMALSEARSHPNFAARPETGEEDYHSLMGVPVLRGRRVVGVLVLQNRSNRNYTNDEIEAMQTIAMVLAEMVGGALQEEAPGVGAFGANDLPRRLAGLSLNEGLARGVAVLHAPRIVVERHVADDVDVEAERLTAALGELRQQVDGMLQAAIAEPGGESRDILETYRMFAHDKGWMARLHESIQGGFTAEAAVERIQVENRVRMSEITDAYLRERLHDLEDLSNRLMRHLTYGGQIPEGELPEDAVVVAWNMGPAELLDYDVERVKALVLEEGSPTSHVAIVARALQIPVIGRLEQLLESVESGDDLVVDGDNGQLFIRPTGDVLEAFTANLNLHQAKAAQYAALRDEPAISRDGIRIELNLNAGLLVDLPHLDETGADGIGLYRTEFHFMVR</sequence>
<dbReference type="Gene3D" id="3.50.30.10">
    <property type="entry name" value="Phosphohistidine domain"/>
    <property type="match status" value="1"/>
</dbReference>
<comment type="similarity">
    <text evidence="2">Belongs to the PEP-utilizing enzyme family.</text>
</comment>
<name>A0A382EP81_9ZZZZ</name>
<dbReference type="SUPFAM" id="SSF52009">
    <property type="entry name" value="Phosphohistidine domain"/>
    <property type="match status" value="1"/>
</dbReference>
<dbReference type="SUPFAM" id="SSF47831">
    <property type="entry name" value="Enzyme I of the PEP:sugar phosphotransferase system HPr-binding (sub)domain"/>
    <property type="match status" value="1"/>
</dbReference>
<accession>A0A382EP81</accession>
<reference evidence="9" key="1">
    <citation type="submission" date="2018-05" db="EMBL/GenBank/DDBJ databases">
        <authorList>
            <person name="Lanie J.A."/>
            <person name="Ng W.-L."/>
            <person name="Kazmierczak K.M."/>
            <person name="Andrzejewski T.M."/>
            <person name="Davidsen T.M."/>
            <person name="Wayne K.J."/>
            <person name="Tettelin H."/>
            <person name="Glass J.I."/>
            <person name="Rusch D."/>
            <person name="Podicherti R."/>
            <person name="Tsui H.-C.T."/>
            <person name="Winkler M.E."/>
        </authorList>
    </citation>
    <scope>NUCLEOTIDE SEQUENCE</scope>
</reference>
<gene>
    <name evidence="9" type="ORF">METZ01_LOCUS204986</name>
</gene>
<proteinExistence type="inferred from homology"/>
<dbReference type="AlphaFoldDB" id="A0A382EP81"/>
<dbReference type="PANTHER" id="PTHR46244">
    <property type="entry name" value="PHOSPHOENOLPYRUVATE-PROTEIN PHOSPHOTRANSFERASE"/>
    <property type="match status" value="1"/>
</dbReference>